<evidence type="ECO:0000313" key="2">
    <source>
        <dbReference type="Proteomes" id="UP000321204"/>
    </source>
</evidence>
<dbReference type="AlphaFoldDB" id="A0A5B8UIV7"/>
<accession>A0A5B8UIV7</accession>
<reference evidence="1 2" key="1">
    <citation type="journal article" date="2015" name="Int. J. Syst. Evol. Microbiol.">
        <title>Flavisolibacter ginsenosidimutans sp. nov., with ginsenoside-converting activity isolated from soil used for cultivating ginseng.</title>
        <authorList>
            <person name="Zhao Y."/>
            <person name="Liu Q."/>
            <person name="Kang M.S."/>
            <person name="Jin F."/>
            <person name="Yu H."/>
            <person name="Im W.T."/>
        </authorList>
    </citation>
    <scope>NUCLEOTIDE SEQUENCE [LARGE SCALE GENOMIC DNA]</scope>
    <source>
        <strain evidence="1 2">Gsoil 636</strain>
    </source>
</reference>
<proteinExistence type="predicted"/>
<gene>
    <name evidence="1" type="ORF">FSB75_12195</name>
</gene>
<dbReference type="Proteomes" id="UP000321204">
    <property type="component" value="Chromosome"/>
</dbReference>
<evidence type="ECO:0000313" key="1">
    <source>
        <dbReference type="EMBL" id="QEC56621.1"/>
    </source>
</evidence>
<protein>
    <submittedName>
        <fullName evidence="1">Uncharacterized protein</fullName>
    </submittedName>
</protein>
<organism evidence="1 2">
    <name type="scientific">Flavisolibacter ginsenosidimutans</name>
    <dbReference type="NCBI Taxonomy" id="661481"/>
    <lineage>
        <taxon>Bacteria</taxon>
        <taxon>Pseudomonadati</taxon>
        <taxon>Bacteroidota</taxon>
        <taxon>Chitinophagia</taxon>
        <taxon>Chitinophagales</taxon>
        <taxon>Chitinophagaceae</taxon>
        <taxon>Flavisolibacter</taxon>
    </lineage>
</organism>
<dbReference type="RefSeq" id="WP_146787721.1">
    <property type="nucleotide sequence ID" value="NZ_BAABIO010000005.1"/>
</dbReference>
<dbReference type="EMBL" id="CP042433">
    <property type="protein sequence ID" value="QEC56621.1"/>
    <property type="molecule type" value="Genomic_DNA"/>
</dbReference>
<sequence>MEGKNSSIANRKSKREKIYSQNDVDAILKEKEIRNQSQLDVLKETYQELLLLKKKNETLKEKLAAYENPDDGYCKRR</sequence>
<dbReference type="KEGG" id="fgg:FSB75_12195"/>
<name>A0A5B8UIV7_9BACT</name>
<keyword evidence="2" id="KW-1185">Reference proteome</keyword>